<sequence>MFHVDSEVGVLKQVILHQPDLEMLRLTPSNKDDLLFDDVLWTSQARTEHRAFQDTLVERGIKVHLLHDLLAETLKNEDATDFILDRILDDRQAALGATLSRMVAEVLHAMTPVDRARHLVGGINRRELVAALGGERHSLGLAALDDNDFVLAPLPNHLFTRDTSAWVYGGVSINPMMKTARKRETVHFEAIYRYHPMFTGAGVREWFEGEAMAPASIEGGDVLVVGNGAVLIGMSERTTPAGIELLARRLFAAGAAEKVIALELPKARAFMHLDTVMTMVDKDAVSLYTGLPQDSLRSFTLTPGSDPQVPQVQENKEFFPVLADALGVGKIRVLQAEQDVYAAEREQWDDGCNVLAISPGTVVAYEKNVTTNTMLRQNGIEVLTIKGNELGRGRGGPRCMSCPIERESA</sequence>
<keyword evidence="3" id="KW-0056">Arginine metabolism</keyword>
<comment type="similarity">
    <text evidence="1 3">Belongs to the arginine deiminase family.</text>
</comment>
<proteinExistence type="inferred from homology"/>
<accession>A0AA41PYA3</accession>
<dbReference type="Gene3D" id="3.75.10.10">
    <property type="entry name" value="L-arginine/glycine Amidinotransferase, Chain A"/>
    <property type="match status" value="1"/>
</dbReference>
<dbReference type="GO" id="GO:0005737">
    <property type="term" value="C:cytoplasm"/>
    <property type="evidence" value="ECO:0007669"/>
    <property type="project" value="UniProtKB-SubCell"/>
</dbReference>
<dbReference type="Proteomes" id="UP001165378">
    <property type="component" value="Unassembled WGS sequence"/>
</dbReference>
<dbReference type="EMBL" id="JAKFHA010000002">
    <property type="protein sequence ID" value="MCF2526692.1"/>
    <property type="molecule type" value="Genomic_DNA"/>
</dbReference>
<dbReference type="EC" id="3.5.3.6" evidence="3"/>
<evidence type="ECO:0000256" key="4">
    <source>
        <dbReference type="PIRSR" id="PIRSR006356-1"/>
    </source>
</evidence>
<name>A0AA41PYA3_9ACTN</name>
<dbReference type="PANTHER" id="PTHR47271">
    <property type="entry name" value="ARGININE DEIMINASE"/>
    <property type="match status" value="1"/>
</dbReference>
<comment type="caution">
    <text evidence="5">The sequence shown here is derived from an EMBL/GenBank/DDBJ whole genome shotgun (WGS) entry which is preliminary data.</text>
</comment>
<dbReference type="SUPFAM" id="SSF55909">
    <property type="entry name" value="Pentein"/>
    <property type="match status" value="1"/>
</dbReference>
<dbReference type="GO" id="GO:0016990">
    <property type="term" value="F:arginine deiminase activity"/>
    <property type="evidence" value="ECO:0007669"/>
    <property type="project" value="UniProtKB-UniRule"/>
</dbReference>
<keyword evidence="6" id="KW-1185">Reference proteome</keyword>
<keyword evidence="3" id="KW-0963">Cytoplasm</keyword>
<feature type="active site" description="Amidino-cysteine intermediate" evidence="3 4">
    <location>
        <position position="399"/>
    </location>
</feature>
<dbReference type="HAMAP" id="MF_00242">
    <property type="entry name" value="Arg_deiminase"/>
    <property type="match status" value="1"/>
</dbReference>
<dbReference type="PANTHER" id="PTHR47271:SF2">
    <property type="entry name" value="ARGININE DEIMINASE"/>
    <property type="match status" value="1"/>
</dbReference>
<dbReference type="PRINTS" id="PR01466">
    <property type="entry name" value="ARGDEIMINASE"/>
</dbReference>
<dbReference type="GO" id="GO:0019546">
    <property type="term" value="P:L-arginine deiminase pathway"/>
    <property type="evidence" value="ECO:0007669"/>
    <property type="project" value="TreeGrafter"/>
</dbReference>
<keyword evidence="2 3" id="KW-0378">Hydrolase</keyword>
<protein>
    <recommendedName>
        <fullName evidence="3">Arginine deiminase</fullName>
        <shortName evidence="3">ADI</shortName>
        <ecNumber evidence="3">3.5.3.6</ecNumber>
    </recommendedName>
    <alternativeName>
        <fullName evidence="3">Arginine dihydrolase</fullName>
        <shortName evidence="3">AD</shortName>
    </alternativeName>
</protein>
<reference evidence="5" key="1">
    <citation type="submission" date="2022-01" db="EMBL/GenBank/DDBJ databases">
        <title>Genome-Based Taxonomic Classification of the Phylum Actinobacteria.</title>
        <authorList>
            <person name="Gao Y."/>
        </authorList>
    </citation>
    <scope>NUCLEOTIDE SEQUENCE</scope>
    <source>
        <strain evidence="5">KLBMP 8922</strain>
    </source>
</reference>
<dbReference type="InterPro" id="IPR003876">
    <property type="entry name" value="Arg_deiminase"/>
</dbReference>
<organism evidence="5 6">
    <name type="scientific">Yinghuangia soli</name>
    <dbReference type="NCBI Taxonomy" id="2908204"/>
    <lineage>
        <taxon>Bacteria</taxon>
        <taxon>Bacillati</taxon>
        <taxon>Actinomycetota</taxon>
        <taxon>Actinomycetes</taxon>
        <taxon>Kitasatosporales</taxon>
        <taxon>Streptomycetaceae</taxon>
        <taxon>Yinghuangia</taxon>
    </lineage>
</organism>
<evidence type="ECO:0000256" key="1">
    <source>
        <dbReference type="ARBA" id="ARBA00010206"/>
    </source>
</evidence>
<dbReference type="NCBIfam" id="NF002381">
    <property type="entry name" value="PRK01388.1"/>
    <property type="match status" value="1"/>
</dbReference>
<comment type="pathway">
    <text evidence="3">Amino-acid degradation; L-arginine degradation via ADI pathway; carbamoyl phosphate from L-arginine: step 1/2.</text>
</comment>
<comment type="subcellular location">
    <subcellularLocation>
        <location evidence="3">Cytoplasm</location>
    </subcellularLocation>
</comment>
<evidence type="ECO:0000256" key="3">
    <source>
        <dbReference type="HAMAP-Rule" id="MF_00242"/>
    </source>
</evidence>
<dbReference type="Gene3D" id="1.10.3930.10">
    <property type="entry name" value="Arginine deiminase"/>
    <property type="match status" value="1"/>
</dbReference>
<dbReference type="PIRSF" id="PIRSF006356">
    <property type="entry name" value="Arg_deiminase"/>
    <property type="match status" value="1"/>
</dbReference>
<comment type="catalytic activity">
    <reaction evidence="3">
        <text>L-arginine + H2O = L-citrulline + NH4(+)</text>
        <dbReference type="Rhea" id="RHEA:19597"/>
        <dbReference type="ChEBI" id="CHEBI:15377"/>
        <dbReference type="ChEBI" id="CHEBI:28938"/>
        <dbReference type="ChEBI" id="CHEBI:32682"/>
        <dbReference type="ChEBI" id="CHEBI:57743"/>
        <dbReference type="EC" id="3.5.3.6"/>
    </reaction>
</comment>
<evidence type="ECO:0000313" key="6">
    <source>
        <dbReference type="Proteomes" id="UP001165378"/>
    </source>
</evidence>
<gene>
    <name evidence="3" type="primary">arcA</name>
    <name evidence="5" type="ORF">LZ495_05585</name>
</gene>
<dbReference type="RefSeq" id="WP_235050829.1">
    <property type="nucleotide sequence ID" value="NZ_JAKFHA010000002.1"/>
</dbReference>
<dbReference type="Pfam" id="PF02274">
    <property type="entry name" value="ADI"/>
    <property type="match status" value="1"/>
</dbReference>
<evidence type="ECO:0000313" key="5">
    <source>
        <dbReference type="EMBL" id="MCF2526692.1"/>
    </source>
</evidence>
<dbReference type="AlphaFoldDB" id="A0AA41PYA3"/>
<evidence type="ECO:0000256" key="2">
    <source>
        <dbReference type="ARBA" id="ARBA00022801"/>
    </source>
</evidence>